<accession>A0A9X3IZS0</accession>
<feature type="compositionally biased region" description="Polar residues" evidence="1">
    <location>
        <begin position="278"/>
        <end position="298"/>
    </location>
</feature>
<comment type="caution">
    <text evidence="2">The sequence shown here is derived from an EMBL/GenBank/DDBJ whole genome shotgun (WGS) entry which is preliminary data.</text>
</comment>
<dbReference type="RefSeq" id="WP_267771545.1">
    <property type="nucleotide sequence ID" value="NZ_JAPNKE010000002.1"/>
</dbReference>
<dbReference type="AlphaFoldDB" id="A0A9X3IZS0"/>
<dbReference type="SUPFAM" id="SSF52266">
    <property type="entry name" value="SGNH hydrolase"/>
    <property type="match status" value="1"/>
</dbReference>
<sequence length="298" mass="32904">MAGLGLGLAATECAFRARDEGAFPHVNLYVEDPRLGVRLQPGASMRFKLGGNPRTTIHVNASGYRGADWPEPPQRREIVVVGDSQVFGLGVEDGETLASRLAERTGRPVIGAGVPTYGPREYLEVARELLGRRRPETVVVVLDFVDDPFELARANGERHAVWDGWAVRRETMPDEVTQFPGRGWLMSRSHAVYALRRWLYGRATNRGEAGGCSIRGRRRRAAGRTSCPRACGRRRRRGRRRRASVAGLRARKSRRRTSCGGSRMGSARSRRCRGPAIRSSSGAMKQVGRVTSSTVGRQ</sequence>
<name>A0A9X3IZS0_9BACT</name>
<proteinExistence type="predicted"/>
<keyword evidence="3" id="KW-1185">Reference proteome</keyword>
<dbReference type="Proteomes" id="UP001150924">
    <property type="component" value="Unassembled WGS sequence"/>
</dbReference>
<feature type="region of interest" description="Disordered" evidence="1">
    <location>
        <begin position="232"/>
        <end position="298"/>
    </location>
</feature>
<feature type="compositionally biased region" description="Low complexity" evidence="1">
    <location>
        <begin position="258"/>
        <end position="267"/>
    </location>
</feature>
<gene>
    <name evidence="2" type="ORF">OV079_25715</name>
</gene>
<feature type="compositionally biased region" description="Basic residues" evidence="1">
    <location>
        <begin position="232"/>
        <end position="257"/>
    </location>
</feature>
<protein>
    <recommendedName>
        <fullName evidence="4">SGNH hydrolase-type esterase domain-containing protein</fullName>
    </recommendedName>
</protein>
<organism evidence="2 3">
    <name type="scientific">Nannocystis pusilla</name>
    <dbReference type="NCBI Taxonomy" id="889268"/>
    <lineage>
        <taxon>Bacteria</taxon>
        <taxon>Pseudomonadati</taxon>
        <taxon>Myxococcota</taxon>
        <taxon>Polyangia</taxon>
        <taxon>Nannocystales</taxon>
        <taxon>Nannocystaceae</taxon>
        <taxon>Nannocystis</taxon>
    </lineage>
</organism>
<evidence type="ECO:0008006" key="4">
    <source>
        <dbReference type="Google" id="ProtNLM"/>
    </source>
</evidence>
<evidence type="ECO:0000313" key="2">
    <source>
        <dbReference type="EMBL" id="MCY1008894.1"/>
    </source>
</evidence>
<reference evidence="2" key="1">
    <citation type="submission" date="2022-11" db="EMBL/GenBank/DDBJ databases">
        <title>Minimal conservation of predation-associated metabolite biosynthetic gene clusters underscores biosynthetic potential of Myxococcota including descriptions for ten novel species: Archangium lansinium sp. nov., Myxococcus landrumus sp. nov., Nannocystis bai.</title>
        <authorList>
            <person name="Ahearne A."/>
            <person name="Stevens C."/>
            <person name="Phillips K."/>
        </authorList>
    </citation>
    <scope>NUCLEOTIDE SEQUENCE</scope>
    <source>
        <strain evidence="2">Na p29</strain>
    </source>
</reference>
<dbReference type="EMBL" id="JAPNKE010000002">
    <property type="protein sequence ID" value="MCY1008894.1"/>
    <property type="molecule type" value="Genomic_DNA"/>
</dbReference>
<evidence type="ECO:0000313" key="3">
    <source>
        <dbReference type="Proteomes" id="UP001150924"/>
    </source>
</evidence>
<evidence type="ECO:0000256" key="1">
    <source>
        <dbReference type="SAM" id="MobiDB-lite"/>
    </source>
</evidence>